<dbReference type="InterPro" id="IPR021487">
    <property type="entry name" value="DUF3140"/>
</dbReference>
<keyword evidence="3" id="KW-1185">Reference proteome</keyword>
<proteinExistence type="predicted"/>
<organism evidence="2 3">
    <name type="scientific">Phycisphaera mikurensis (strain NBRC 102666 / KCTC 22515 / FYK2301M01)</name>
    <dbReference type="NCBI Taxonomy" id="1142394"/>
    <lineage>
        <taxon>Bacteria</taxon>
        <taxon>Pseudomonadati</taxon>
        <taxon>Planctomycetota</taxon>
        <taxon>Phycisphaerae</taxon>
        <taxon>Phycisphaerales</taxon>
        <taxon>Phycisphaeraceae</taxon>
        <taxon>Phycisphaera</taxon>
    </lineage>
</organism>
<evidence type="ECO:0008006" key="4">
    <source>
        <dbReference type="Google" id="ProtNLM"/>
    </source>
</evidence>
<gene>
    <name evidence="2" type="ordered locus">PSMK_11870</name>
</gene>
<protein>
    <recommendedName>
        <fullName evidence="4">DNA-binding protein</fullName>
    </recommendedName>
</protein>
<evidence type="ECO:0000313" key="3">
    <source>
        <dbReference type="Proteomes" id="UP000007881"/>
    </source>
</evidence>
<name>I0IDK8_PHYMF</name>
<dbReference type="Proteomes" id="UP000007881">
    <property type="component" value="Chromosome"/>
</dbReference>
<dbReference type="EMBL" id="AP012338">
    <property type="protein sequence ID" value="BAM03346.1"/>
    <property type="molecule type" value="Genomic_DNA"/>
</dbReference>
<dbReference type="eggNOG" id="ENOG5032S3Z">
    <property type="taxonomic scope" value="Bacteria"/>
</dbReference>
<evidence type="ECO:0000313" key="2">
    <source>
        <dbReference type="EMBL" id="BAM03346.1"/>
    </source>
</evidence>
<dbReference type="RefSeq" id="WP_014436565.1">
    <property type="nucleotide sequence ID" value="NC_017080.1"/>
</dbReference>
<dbReference type="Pfam" id="PF11338">
    <property type="entry name" value="DUF3140"/>
    <property type="match status" value="1"/>
</dbReference>
<dbReference type="PANTHER" id="PTHR40630">
    <property type="entry name" value="POSSIBLE DNA-BINDING PROTEIN"/>
    <property type="match status" value="1"/>
</dbReference>
<dbReference type="STRING" id="1142394.PSMK_11870"/>
<sequence>MKDFPHVDEDDREEVLDGFRDAVNMTPKELEAWLDTDESASVGDTNDEESTGHQMGRKILEIKGKKKADYTDDDYGAMKKVNGYVARHSKQGPDDDVENSRWRYSLMNWGHDPLKA</sequence>
<dbReference type="AlphaFoldDB" id="I0IDK8"/>
<reference evidence="2 3" key="1">
    <citation type="submission" date="2012-02" db="EMBL/GenBank/DDBJ databases">
        <title>Complete genome sequence of Phycisphaera mikurensis NBRC 102666.</title>
        <authorList>
            <person name="Ankai A."/>
            <person name="Hosoyama A."/>
            <person name="Terui Y."/>
            <person name="Sekine M."/>
            <person name="Fukai R."/>
            <person name="Kato Y."/>
            <person name="Nakamura S."/>
            <person name="Yamada-Narita S."/>
            <person name="Kawakoshi A."/>
            <person name="Fukunaga Y."/>
            <person name="Yamazaki S."/>
            <person name="Fujita N."/>
        </authorList>
    </citation>
    <scope>NUCLEOTIDE SEQUENCE [LARGE SCALE GENOMIC DNA]</scope>
    <source>
        <strain evidence="3">NBRC 102666 / KCTC 22515 / FYK2301M01</strain>
    </source>
</reference>
<accession>I0IDK8</accession>
<evidence type="ECO:0000256" key="1">
    <source>
        <dbReference type="SAM" id="MobiDB-lite"/>
    </source>
</evidence>
<dbReference type="HOGENOM" id="CLU_150609_1_0_0"/>
<dbReference type="KEGG" id="phm:PSMK_11870"/>
<dbReference type="PANTHER" id="PTHR40630:SF1">
    <property type="entry name" value="DNA-BINDING PROTEIN"/>
    <property type="match status" value="1"/>
</dbReference>
<dbReference type="OrthoDB" id="513524at2"/>
<feature type="region of interest" description="Disordered" evidence="1">
    <location>
        <begin position="34"/>
        <end position="56"/>
    </location>
</feature>